<evidence type="ECO:0000256" key="4">
    <source>
        <dbReference type="ARBA" id="ARBA00022989"/>
    </source>
</evidence>
<feature type="transmembrane region" description="Helical" evidence="8">
    <location>
        <begin position="53"/>
        <end position="74"/>
    </location>
</feature>
<comment type="caution">
    <text evidence="10">The sequence shown here is derived from an EMBL/GenBank/DDBJ whole genome shotgun (WGS) entry which is preliminary data.</text>
</comment>
<comment type="similarity">
    <text evidence="6">Belongs to the DESIGUAL family.</text>
</comment>
<evidence type="ECO:0000256" key="1">
    <source>
        <dbReference type="ARBA" id="ARBA00004127"/>
    </source>
</evidence>
<feature type="transmembrane region" description="Helical" evidence="8">
    <location>
        <begin position="95"/>
        <end position="116"/>
    </location>
</feature>
<evidence type="ECO:0000256" key="2">
    <source>
        <dbReference type="ARBA" id="ARBA00022692"/>
    </source>
</evidence>
<proteinExistence type="inferred from homology"/>
<evidence type="ECO:0000256" key="6">
    <source>
        <dbReference type="ARBA" id="ARBA00029467"/>
    </source>
</evidence>
<comment type="subcellular location">
    <subcellularLocation>
        <location evidence="1">Endomembrane system</location>
        <topology evidence="1">Multi-pass membrane protein</topology>
    </subcellularLocation>
</comment>
<accession>A0A843WC79</accession>
<protein>
    <submittedName>
        <fullName evidence="10">Uncharacterized protein</fullName>
    </submittedName>
</protein>
<keyword evidence="5 8" id="KW-0472">Membrane</keyword>
<reference evidence="10" key="1">
    <citation type="submission" date="2017-07" db="EMBL/GenBank/DDBJ databases">
        <title>Taro Niue Genome Assembly and Annotation.</title>
        <authorList>
            <person name="Atibalentja N."/>
            <person name="Keating K."/>
            <person name="Fields C.J."/>
        </authorList>
    </citation>
    <scope>NUCLEOTIDE SEQUENCE</scope>
    <source>
        <strain evidence="10">Niue_2</strain>
        <tissue evidence="10">Leaf</tissue>
    </source>
</reference>
<organism evidence="10 11">
    <name type="scientific">Colocasia esculenta</name>
    <name type="common">Wild taro</name>
    <name type="synonym">Arum esculentum</name>
    <dbReference type="NCBI Taxonomy" id="4460"/>
    <lineage>
        <taxon>Eukaryota</taxon>
        <taxon>Viridiplantae</taxon>
        <taxon>Streptophyta</taxon>
        <taxon>Embryophyta</taxon>
        <taxon>Tracheophyta</taxon>
        <taxon>Spermatophyta</taxon>
        <taxon>Magnoliopsida</taxon>
        <taxon>Liliopsida</taxon>
        <taxon>Araceae</taxon>
        <taxon>Aroideae</taxon>
        <taxon>Colocasieae</taxon>
        <taxon>Colocasia</taxon>
    </lineage>
</organism>
<dbReference type="Pfam" id="PF06749">
    <property type="entry name" value="DUF1218"/>
    <property type="match status" value="1"/>
</dbReference>
<keyword evidence="11" id="KW-1185">Reference proteome</keyword>
<dbReference type="EMBL" id="NMUH01002539">
    <property type="protein sequence ID" value="MQM00600.1"/>
    <property type="molecule type" value="Genomic_DNA"/>
</dbReference>
<evidence type="ECO:0000256" key="7">
    <source>
        <dbReference type="SAM" id="MobiDB-lite"/>
    </source>
</evidence>
<evidence type="ECO:0000256" key="5">
    <source>
        <dbReference type="ARBA" id="ARBA00023136"/>
    </source>
</evidence>
<dbReference type="OrthoDB" id="1667348at2759"/>
<dbReference type="InterPro" id="IPR009606">
    <property type="entry name" value="DEAL/Modifying_wall_lignin1/2"/>
</dbReference>
<dbReference type="PANTHER" id="PTHR31769">
    <property type="entry name" value="OS07G0462200 PROTEIN-RELATED"/>
    <property type="match status" value="1"/>
</dbReference>
<keyword evidence="3 9" id="KW-0732">Signal</keyword>
<sequence length="191" mass="20216">MARAGGALVCLLVVILDMVAGILGIEAQTAQNKAWMKHMKVLIFECKEPSHKAYQLGLAAAVLLAIAHAVGNLLGGCNCILSTEELNRSSGNKKLAAATLIISWVVVIVGFSLLLIGAMSNSKSRASCGLAHHNFLAVGGILCFVHGLFCASYYVAAKAVQWEEEKAHHRKEVTMPPAANTGGGQREHCNP</sequence>
<name>A0A843WC79_COLES</name>
<keyword evidence="2 8" id="KW-0812">Transmembrane</keyword>
<keyword evidence="4 8" id="KW-1133">Transmembrane helix</keyword>
<evidence type="ECO:0000256" key="3">
    <source>
        <dbReference type="ARBA" id="ARBA00022729"/>
    </source>
</evidence>
<dbReference type="GO" id="GO:0012505">
    <property type="term" value="C:endomembrane system"/>
    <property type="evidence" value="ECO:0007669"/>
    <property type="project" value="UniProtKB-SubCell"/>
</dbReference>
<evidence type="ECO:0000256" key="9">
    <source>
        <dbReference type="SAM" id="SignalP"/>
    </source>
</evidence>
<feature type="transmembrane region" description="Helical" evidence="8">
    <location>
        <begin position="136"/>
        <end position="156"/>
    </location>
</feature>
<evidence type="ECO:0000256" key="8">
    <source>
        <dbReference type="SAM" id="Phobius"/>
    </source>
</evidence>
<dbReference type="AlphaFoldDB" id="A0A843WC79"/>
<feature type="chain" id="PRO_5032887326" evidence="9">
    <location>
        <begin position="25"/>
        <end position="191"/>
    </location>
</feature>
<gene>
    <name evidence="10" type="ORF">Taro_033337</name>
</gene>
<evidence type="ECO:0000313" key="11">
    <source>
        <dbReference type="Proteomes" id="UP000652761"/>
    </source>
</evidence>
<feature type="signal peptide" evidence="9">
    <location>
        <begin position="1"/>
        <end position="24"/>
    </location>
</feature>
<evidence type="ECO:0000313" key="10">
    <source>
        <dbReference type="EMBL" id="MQM00600.1"/>
    </source>
</evidence>
<dbReference type="InterPro" id="IPR052222">
    <property type="entry name" value="DESIGUAL"/>
</dbReference>
<dbReference type="Proteomes" id="UP000652761">
    <property type="component" value="Unassembled WGS sequence"/>
</dbReference>
<feature type="region of interest" description="Disordered" evidence="7">
    <location>
        <begin position="168"/>
        <end position="191"/>
    </location>
</feature>